<organism evidence="2">
    <name type="scientific">Brassica cretica</name>
    <name type="common">Mustard</name>
    <dbReference type="NCBI Taxonomy" id="69181"/>
    <lineage>
        <taxon>Eukaryota</taxon>
        <taxon>Viridiplantae</taxon>
        <taxon>Streptophyta</taxon>
        <taxon>Embryophyta</taxon>
        <taxon>Tracheophyta</taxon>
        <taxon>Spermatophyta</taxon>
        <taxon>Magnoliopsida</taxon>
        <taxon>eudicotyledons</taxon>
        <taxon>Gunneridae</taxon>
        <taxon>Pentapetalae</taxon>
        <taxon>rosids</taxon>
        <taxon>malvids</taxon>
        <taxon>Brassicales</taxon>
        <taxon>Brassicaceae</taxon>
        <taxon>Brassiceae</taxon>
        <taxon>Brassica</taxon>
    </lineage>
</organism>
<dbReference type="AlphaFoldDB" id="A0A8S9LDW7"/>
<comment type="caution">
    <text evidence="2">The sequence shown here is derived from an EMBL/GenBank/DDBJ whole genome shotgun (WGS) entry which is preliminary data.</text>
</comment>
<name>A0A8S9LDW7_BRACR</name>
<feature type="region of interest" description="Disordered" evidence="1">
    <location>
        <begin position="59"/>
        <end position="97"/>
    </location>
</feature>
<evidence type="ECO:0000256" key="1">
    <source>
        <dbReference type="SAM" id="MobiDB-lite"/>
    </source>
</evidence>
<feature type="region of interest" description="Disordered" evidence="1">
    <location>
        <begin position="1"/>
        <end position="29"/>
    </location>
</feature>
<sequence>MNPNPKTRLFVEEEEEESTGGAPAPERSAVVPVPLEGKLPTVLVVVLLELAGEPGNNGKEVPAAAVGESPGDCAGIRGREEEGSGVEEEGERAGTGLRGCIGRTEEGEGAFIDGTEFGTGAVGAAFAVGITFTSSFIPCVQCPGIPQMKSGERNNGVSISERYKRFNRLTVVEFRFGDFNDVVECRRVSENCV</sequence>
<dbReference type="EMBL" id="QGKY02000094">
    <property type="protein sequence ID" value="KAF2605105.1"/>
    <property type="molecule type" value="Genomic_DNA"/>
</dbReference>
<evidence type="ECO:0000313" key="2">
    <source>
        <dbReference type="EMBL" id="KAF2605105.1"/>
    </source>
</evidence>
<gene>
    <name evidence="2" type="ORF">F2Q70_00028260</name>
</gene>
<reference evidence="2" key="1">
    <citation type="submission" date="2019-12" db="EMBL/GenBank/DDBJ databases">
        <title>Genome sequencing and annotation of Brassica cretica.</title>
        <authorList>
            <person name="Studholme D.J."/>
            <person name="Sarris P.F."/>
        </authorList>
    </citation>
    <scope>NUCLEOTIDE SEQUENCE</scope>
    <source>
        <strain evidence="2">PFS-102/07</strain>
        <tissue evidence="2">Leaf</tissue>
    </source>
</reference>
<protein>
    <submittedName>
        <fullName evidence="2">Uncharacterized protein</fullName>
    </submittedName>
</protein>
<proteinExistence type="predicted"/>
<accession>A0A8S9LDW7</accession>